<organism evidence="4 5">
    <name type="scientific">Brevibacterium ravenspurgense</name>
    <dbReference type="NCBI Taxonomy" id="479117"/>
    <lineage>
        <taxon>Bacteria</taxon>
        <taxon>Bacillati</taxon>
        <taxon>Actinomycetota</taxon>
        <taxon>Actinomycetes</taxon>
        <taxon>Micrococcales</taxon>
        <taxon>Brevibacteriaceae</taxon>
        <taxon>Brevibacterium</taxon>
    </lineage>
</organism>
<dbReference type="SUPFAM" id="SSF51556">
    <property type="entry name" value="Metallo-dependent hydrolases"/>
    <property type="match status" value="1"/>
</dbReference>
<dbReference type="EMBL" id="LQQC01000013">
    <property type="protein sequence ID" value="KXZ57176.1"/>
    <property type="molecule type" value="Genomic_DNA"/>
</dbReference>
<dbReference type="InterPro" id="IPR032466">
    <property type="entry name" value="Metal_Hydrolase"/>
</dbReference>
<evidence type="ECO:0000256" key="1">
    <source>
        <dbReference type="ARBA" id="ARBA00022801"/>
    </source>
</evidence>
<dbReference type="RefSeq" id="WP_062023059.1">
    <property type="nucleotide sequence ID" value="NZ_LQQC01000013.1"/>
</dbReference>
<dbReference type="PATRIC" id="fig|479117.4.peg.1990"/>
<dbReference type="NCBIfam" id="NF006681">
    <property type="entry name" value="PRK09229.1-2"/>
    <property type="match status" value="1"/>
</dbReference>
<feature type="compositionally biased region" description="Low complexity" evidence="2">
    <location>
        <begin position="45"/>
        <end position="58"/>
    </location>
</feature>
<sequence>MKLFFPRAYIDGEIRTDVLVTADESGTITAVECGTPPAPEPAAPVPAASVPAAPGTSPGFPTGTSSEDIHVFTGTAFPGAHNAHSHAFHRLLRGRTHDDGGTFWTWRQEMYAAAASLTPQLYREVATAVFGEMIEAGYTSVGEFHYVHHAPDGTAYPDHAMERALAEAAATAGIRLVLLDTCYLQGSIGKELAPEQVRFGDGSIDGYMRRHASLREALADFSPLVTVGAAIHSVRAVAAEDLPRFAELDGPLHIHLSEQPAENEQALAAYGKTPTRLLAEAGLLSPRLSAVHATHLSDDDIRLLGDAGVHIVMCPTTEADLADGIGPARALADAGAVICLGSDQHVVLDSMRELQALEAGERLASGQRGRFSPAELITALTQSGASALGLRSGIAVGCPADIVTVEHASVRTAGSRGEQVVMSATAADISAVIVAGRVRRSRPKGAEQDSLGRLYARFFKEE</sequence>
<dbReference type="EC" id="3.5.4.32" evidence="4"/>
<dbReference type="Gene3D" id="3.20.20.140">
    <property type="entry name" value="Metal-dependent hydrolases"/>
    <property type="match status" value="1"/>
</dbReference>
<evidence type="ECO:0000259" key="3">
    <source>
        <dbReference type="Pfam" id="PF01979"/>
    </source>
</evidence>
<keyword evidence="5" id="KW-1185">Reference proteome</keyword>
<comment type="caution">
    <text evidence="4">The sequence shown here is derived from an EMBL/GenBank/DDBJ whole genome shotgun (WGS) entry which is preliminary data.</text>
</comment>
<dbReference type="InterPro" id="IPR006680">
    <property type="entry name" value="Amidohydro-rel"/>
</dbReference>
<reference evidence="4 5" key="1">
    <citation type="submission" date="2016-01" db="EMBL/GenBank/DDBJ databases">
        <title>Use of Whole Genome Sequencing to ascertain that Brevibacterium massiliense (Roux, Raoult 2009) is a later heterotypic synonym of Brevibacterium ravenspurgense (Mages 2008).</title>
        <authorList>
            <person name="Bernier A.-M."/>
            <person name="Burdz T."/>
            <person name="Huynh C."/>
            <person name="Pachecho A.L."/>
            <person name="Wiebe D."/>
            <person name="Bonner C."/>
            <person name="Bernard K."/>
        </authorList>
    </citation>
    <scope>NUCLEOTIDE SEQUENCE [LARGE SCALE GENOMIC DNA]</scope>
    <source>
        <strain evidence="4 5">CCUG56047</strain>
    </source>
</reference>
<feature type="domain" description="Amidohydrolase-related" evidence="3">
    <location>
        <begin position="76"/>
        <end position="438"/>
    </location>
</feature>
<dbReference type="Gene3D" id="2.30.40.10">
    <property type="entry name" value="Urease, subunit C, domain 1"/>
    <property type="match status" value="1"/>
</dbReference>
<evidence type="ECO:0000313" key="4">
    <source>
        <dbReference type="EMBL" id="KXZ57176.1"/>
    </source>
</evidence>
<evidence type="ECO:0000313" key="5">
    <source>
        <dbReference type="Proteomes" id="UP000243589"/>
    </source>
</evidence>
<dbReference type="InterPro" id="IPR011059">
    <property type="entry name" value="Metal-dep_hydrolase_composite"/>
</dbReference>
<gene>
    <name evidence="4" type="ORF">Bravens_02006</name>
</gene>
<dbReference type="SUPFAM" id="SSF51338">
    <property type="entry name" value="Composite domain of metallo-dependent hydrolases"/>
    <property type="match status" value="1"/>
</dbReference>
<name>A0A150H4X9_9MICO</name>
<dbReference type="InterPro" id="IPR050287">
    <property type="entry name" value="MTA/SAH_deaminase"/>
</dbReference>
<dbReference type="GO" id="GO:0102127">
    <property type="term" value="F:8-oxoguanine deaminase activity"/>
    <property type="evidence" value="ECO:0007669"/>
    <property type="project" value="UniProtKB-EC"/>
</dbReference>
<evidence type="ECO:0000256" key="2">
    <source>
        <dbReference type="SAM" id="MobiDB-lite"/>
    </source>
</evidence>
<dbReference type="Proteomes" id="UP000243589">
    <property type="component" value="Unassembled WGS sequence"/>
</dbReference>
<protein>
    <submittedName>
        <fullName evidence="4">8-oxoguanine deaminase</fullName>
        <ecNumber evidence="4">3.5.4.32</ecNumber>
    </submittedName>
</protein>
<feature type="region of interest" description="Disordered" evidence="2">
    <location>
        <begin position="34"/>
        <end position="61"/>
    </location>
</feature>
<keyword evidence="1 4" id="KW-0378">Hydrolase</keyword>
<accession>A0A150H4X9</accession>
<dbReference type="AlphaFoldDB" id="A0A150H4X9"/>
<dbReference type="PANTHER" id="PTHR43794:SF11">
    <property type="entry name" value="AMIDOHYDROLASE-RELATED DOMAIN-CONTAINING PROTEIN"/>
    <property type="match status" value="1"/>
</dbReference>
<dbReference type="Pfam" id="PF01979">
    <property type="entry name" value="Amidohydro_1"/>
    <property type="match status" value="1"/>
</dbReference>
<proteinExistence type="predicted"/>
<dbReference type="PANTHER" id="PTHR43794">
    <property type="entry name" value="AMINOHYDROLASE SSNA-RELATED"/>
    <property type="match status" value="1"/>
</dbReference>